<dbReference type="RefSeq" id="WP_115960201.1">
    <property type="nucleotide sequence ID" value="NZ_CBCRVL010000013.1"/>
</dbReference>
<sequence>MRTFFFLISSLSITFSNAQDLKAFSVPEGYAKITESKGDLDKDGNDEIVMIFNTTQRVSENKEYPKDKDYKRVLYILKNENGNLKIWKENAVLLLSSGTGFYPEDNIPEIKIKSNVLIISQHFFTNSRHTQNYRHSFRFQKGDFYLIGSYDNFEDTCSFSFLREINFSTGKVIINKDFSSCDDEVKIPENVHKEFTHTFNALIKMNDFQIGKNRFKIPGSNEYFIF</sequence>
<keyword evidence="2" id="KW-1185">Reference proteome</keyword>
<evidence type="ECO:0000313" key="2">
    <source>
        <dbReference type="Proteomes" id="UP000256769"/>
    </source>
</evidence>
<reference evidence="1 2" key="1">
    <citation type="journal article" date="2007" name="Int. J. Syst. Evol. Microbiol.">
        <title>Chryseobacterium flavum sp. nov., isolated from polluted soil.</title>
        <authorList>
            <person name="Zhou Y."/>
            <person name="Dong J."/>
            <person name="Wang X."/>
            <person name="Huang X."/>
            <person name="Zhang K.Y."/>
            <person name="Zhang Y.Q."/>
            <person name="Guo Y.F."/>
            <person name="Lai R."/>
            <person name="Li W.J."/>
        </authorList>
    </citation>
    <scope>NUCLEOTIDE SEQUENCE [LARGE SCALE GENOMIC DNA]</scope>
    <source>
        <strain evidence="1 2">KCTC 12877</strain>
    </source>
</reference>
<protein>
    <submittedName>
        <fullName evidence="1">Uncharacterized protein</fullName>
    </submittedName>
</protein>
<name>A0A3D9CLF5_9FLAO</name>
<organism evidence="1 2">
    <name type="scientific">Chryseobacterium flavum</name>
    <dbReference type="NCBI Taxonomy" id="415851"/>
    <lineage>
        <taxon>Bacteria</taxon>
        <taxon>Pseudomonadati</taxon>
        <taxon>Bacteroidota</taxon>
        <taxon>Flavobacteriia</taxon>
        <taxon>Flavobacteriales</taxon>
        <taxon>Weeksellaceae</taxon>
        <taxon>Chryseobacterium group</taxon>
        <taxon>Chryseobacterium</taxon>
    </lineage>
</organism>
<dbReference type="AlphaFoldDB" id="A0A3D9CLF5"/>
<comment type="caution">
    <text evidence="1">The sequence shown here is derived from an EMBL/GenBank/DDBJ whole genome shotgun (WGS) entry which is preliminary data.</text>
</comment>
<proteinExistence type="predicted"/>
<dbReference type="OrthoDB" id="86940at2"/>
<dbReference type="Proteomes" id="UP000256769">
    <property type="component" value="Unassembled WGS sequence"/>
</dbReference>
<evidence type="ECO:0000313" key="1">
    <source>
        <dbReference type="EMBL" id="REC66575.1"/>
    </source>
</evidence>
<gene>
    <name evidence="1" type="ORF">DRF59_12135</name>
</gene>
<accession>A0A3D9CLF5</accession>
<dbReference type="EMBL" id="QNUE01000008">
    <property type="protein sequence ID" value="REC66575.1"/>
    <property type="molecule type" value="Genomic_DNA"/>
</dbReference>